<evidence type="ECO:0000256" key="2">
    <source>
        <dbReference type="SAM" id="Phobius"/>
    </source>
</evidence>
<proteinExistence type="predicted"/>
<feature type="transmembrane region" description="Helical" evidence="2">
    <location>
        <begin position="36"/>
        <end position="56"/>
    </location>
</feature>
<gene>
    <name evidence="3" type="ORF">BLA24_15230</name>
</gene>
<evidence type="ECO:0000256" key="1">
    <source>
        <dbReference type="SAM" id="MobiDB-lite"/>
    </source>
</evidence>
<dbReference type="Proteomes" id="UP000222531">
    <property type="component" value="Unassembled WGS sequence"/>
</dbReference>
<feature type="region of interest" description="Disordered" evidence="1">
    <location>
        <begin position="1"/>
        <end position="23"/>
    </location>
</feature>
<keyword evidence="2" id="KW-0472">Membrane</keyword>
<keyword evidence="2" id="KW-1133">Transmembrane helix</keyword>
<name>A0A2G1XIP9_STRCJ</name>
<dbReference type="RefSeq" id="WP_099199496.1">
    <property type="nucleotide sequence ID" value="NZ_JBIRXA010000004.1"/>
</dbReference>
<evidence type="ECO:0000313" key="3">
    <source>
        <dbReference type="EMBL" id="PHQ51124.1"/>
    </source>
</evidence>
<reference evidence="3 4" key="1">
    <citation type="journal article" date="2017" name="Biochemistry">
        <title>Identification of the Biosynthetic Pathway for the Antibiotic Bicyclomycin.</title>
        <authorList>
            <person name="Patteson J."/>
            <person name="Cai W."/>
            <person name="Johnson R.A."/>
            <person name="Santa Maria K."/>
            <person name="Li B."/>
        </authorList>
    </citation>
    <scope>NUCLEOTIDE SEQUENCE [LARGE SCALE GENOMIC DNA]</scope>
    <source>
        <strain evidence="3 4">ATCC 21532</strain>
    </source>
</reference>
<keyword evidence="4" id="KW-1185">Reference proteome</keyword>
<keyword evidence="2" id="KW-0812">Transmembrane</keyword>
<dbReference type="EMBL" id="NHZO01000147">
    <property type="protein sequence ID" value="PHQ51124.1"/>
    <property type="molecule type" value="Genomic_DNA"/>
</dbReference>
<comment type="caution">
    <text evidence="3">The sequence shown here is derived from an EMBL/GenBank/DDBJ whole genome shotgun (WGS) entry which is preliminary data.</text>
</comment>
<organism evidence="3 4">
    <name type="scientific">Streptomyces cinnamoneus</name>
    <name type="common">Streptoverticillium cinnamoneum</name>
    <dbReference type="NCBI Taxonomy" id="53446"/>
    <lineage>
        <taxon>Bacteria</taxon>
        <taxon>Bacillati</taxon>
        <taxon>Actinomycetota</taxon>
        <taxon>Actinomycetes</taxon>
        <taxon>Kitasatosporales</taxon>
        <taxon>Streptomycetaceae</taxon>
        <taxon>Streptomyces</taxon>
        <taxon>Streptomyces cinnamoneus group</taxon>
    </lineage>
</organism>
<evidence type="ECO:0000313" key="4">
    <source>
        <dbReference type="Proteomes" id="UP000222531"/>
    </source>
</evidence>
<dbReference type="AlphaFoldDB" id="A0A2G1XIP9"/>
<accession>A0A2G1XIP9</accession>
<protein>
    <submittedName>
        <fullName evidence="3">Uncharacterized protein</fullName>
    </submittedName>
</protein>
<sequence>MNFTTTNHTEACGPWEDASATHGTGKRRTLARGAKVLAIAGLVAAVAIIGAGPVVADDHSTTVESFKTPTAAVKVFDDHSTGIFDQANGGSDDHSTIAPLTFG</sequence>